<dbReference type="CDD" id="cd03444">
    <property type="entry name" value="Thioesterase_II_repeat1"/>
    <property type="match status" value="1"/>
</dbReference>
<evidence type="ECO:0000313" key="5">
    <source>
        <dbReference type="EMBL" id="SLM94803.1"/>
    </source>
</evidence>
<dbReference type="PANTHER" id="PTHR11066:SF34">
    <property type="entry name" value="ACYL-COENZYME A THIOESTERASE 8"/>
    <property type="match status" value="1"/>
</dbReference>
<reference evidence="6" key="1">
    <citation type="submission" date="2017-02" db="EMBL/GenBank/DDBJ databases">
        <authorList>
            <person name="Dridi B."/>
        </authorList>
    </citation>
    <scope>NUCLEOTIDE SEQUENCE [LARGE SCALE GENOMIC DNA]</scope>
    <source>
        <strain evidence="6">B Co 03.10</strain>
    </source>
</reference>
<dbReference type="GO" id="GO:0047617">
    <property type="term" value="F:fatty acyl-CoA hydrolase activity"/>
    <property type="evidence" value="ECO:0007669"/>
    <property type="project" value="InterPro"/>
</dbReference>
<dbReference type="InterPro" id="IPR029069">
    <property type="entry name" value="HotDog_dom_sf"/>
</dbReference>
<keyword evidence="6" id="KW-1185">Reference proteome</keyword>
<keyword evidence="2 5" id="KW-0378">Hydrolase</keyword>
<dbReference type="InterPro" id="IPR042171">
    <property type="entry name" value="Acyl-CoA_hotdog"/>
</dbReference>
<evidence type="ECO:0000256" key="1">
    <source>
        <dbReference type="ARBA" id="ARBA00006538"/>
    </source>
</evidence>
<dbReference type="EMBL" id="FWFF01000005">
    <property type="protein sequence ID" value="SLM94803.1"/>
    <property type="molecule type" value="Genomic_DNA"/>
</dbReference>
<dbReference type="AlphaFoldDB" id="A0A1X6X6Q9"/>
<gene>
    <name evidence="5" type="ORF">FM105_04375</name>
</gene>
<evidence type="ECO:0000259" key="4">
    <source>
        <dbReference type="Pfam" id="PF20789"/>
    </source>
</evidence>
<dbReference type="PANTHER" id="PTHR11066">
    <property type="entry name" value="ACYL-COA THIOESTERASE"/>
    <property type="match status" value="1"/>
</dbReference>
<dbReference type="Proteomes" id="UP000196581">
    <property type="component" value="Unassembled WGS sequence"/>
</dbReference>
<accession>A0A1X6X6Q9</accession>
<evidence type="ECO:0000259" key="3">
    <source>
        <dbReference type="Pfam" id="PF13622"/>
    </source>
</evidence>
<dbReference type="InterPro" id="IPR003703">
    <property type="entry name" value="Acyl_CoA_thio"/>
</dbReference>
<sequence>MPGMCPHPLIGGSMPEVQFSHAAPMDGSFTEMMSLEEIDTNIYRAGYVFEEPYALYGGQVAAQSLMAAGLTVDDDRAPHSLHGYFLRPGNAAKPTVLQVFRDRDGRSFSARRVVALQEGKVIFSMSASFAHPVESPEYGDRLPVEEAPKGTHSTLPRMFGFEARTTEQVYDAKDYPLRFWARCTEDLGDSQLLHQCALTYLSDISSGVGAYNTEDFRSDASLDHVVWFHREIDMNGWVLMDLHPEAVTHGRGLYRGRLGDENGEHLATIAQETLFRPTKKD</sequence>
<name>A0A1X6X6Q9_9MICO</name>
<feature type="domain" description="Acyl-CoA thioesterase-like C-terminal" evidence="4">
    <location>
        <begin position="161"/>
        <end position="274"/>
    </location>
</feature>
<comment type="similarity">
    <text evidence="1">Belongs to the C/M/P thioester hydrolase family.</text>
</comment>
<proteinExistence type="inferred from homology"/>
<dbReference type="GO" id="GO:0006637">
    <property type="term" value="P:acyl-CoA metabolic process"/>
    <property type="evidence" value="ECO:0007669"/>
    <property type="project" value="InterPro"/>
</dbReference>
<protein>
    <submittedName>
        <fullName evidence="5">Acyl-CoA thioesterase II</fullName>
        <ecNumber evidence="5">3.1.2.-</ecNumber>
    </submittedName>
</protein>
<dbReference type="Pfam" id="PF13622">
    <property type="entry name" value="4HBT_3"/>
    <property type="match status" value="1"/>
</dbReference>
<feature type="domain" description="Acyl-CoA thioesterase-like N-terminal HotDog" evidence="3">
    <location>
        <begin position="55"/>
        <end position="130"/>
    </location>
</feature>
<dbReference type="Pfam" id="PF20789">
    <property type="entry name" value="4HBT_3C"/>
    <property type="match status" value="1"/>
</dbReference>
<dbReference type="GO" id="GO:0009062">
    <property type="term" value="P:fatty acid catabolic process"/>
    <property type="evidence" value="ECO:0007669"/>
    <property type="project" value="TreeGrafter"/>
</dbReference>
<dbReference type="Gene3D" id="2.40.160.210">
    <property type="entry name" value="Acyl-CoA thioesterase, double hotdog domain"/>
    <property type="match status" value="1"/>
</dbReference>
<dbReference type="CDD" id="cd03445">
    <property type="entry name" value="Thioesterase_II_repeat2"/>
    <property type="match status" value="1"/>
</dbReference>
<dbReference type="SUPFAM" id="SSF54637">
    <property type="entry name" value="Thioesterase/thiol ester dehydrase-isomerase"/>
    <property type="match status" value="2"/>
</dbReference>
<dbReference type="InterPro" id="IPR049449">
    <property type="entry name" value="TesB_ACOT8-like_N"/>
</dbReference>
<evidence type="ECO:0000256" key="2">
    <source>
        <dbReference type="ARBA" id="ARBA00022801"/>
    </source>
</evidence>
<dbReference type="InterPro" id="IPR049450">
    <property type="entry name" value="ACOT8-like_C"/>
</dbReference>
<dbReference type="EC" id="3.1.2.-" evidence="5"/>
<organism evidence="5 6">
    <name type="scientific">Brevibacterium yomogidense</name>
    <dbReference type="NCBI Taxonomy" id="946573"/>
    <lineage>
        <taxon>Bacteria</taxon>
        <taxon>Bacillati</taxon>
        <taxon>Actinomycetota</taxon>
        <taxon>Actinomycetes</taxon>
        <taxon>Micrococcales</taxon>
        <taxon>Brevibacteriaceae</taxon>
        <taxon>Brevibacterium</taxon>
    </lineage>
</organism>
<evidence type="ECO:0000313" key="6">
    <source>
        <dbReference type="Proteomes" id="UP000196581"/>
    </source>
</evidence>